<protein>
    <recommendedName>
        <fullName evidence="3">PI3K/PI4K catalytic domain-containing protein</fullName>
    </recommendedName>
</protein>
<sequence>MNLLTIGRNQENVVDEDALVFYEIISKCIGQKLDPTKDRIFVDKPDTQSRSSGSHMLYCTINGSRRVALKRCYDNSEFLRRELVIADAKRKLMFPSYNMFKIDGLKLRNTLTKNSCTLTQGWENKPLLVIDFGNPSDIINLRDLTRAKIANMQSFCHSYGSWTAFNIFFGVRDRHAMNFIFTKNTQILHSVDNEEGPLDSSGRFIGVNDIAMTMSQNIQRLIAGANRDLCIQWLREGFIDGLARIRSVDPSSISMLNANEIALLEQMLAQAPSNLQNDVFF</sequence>
<dbReference type="Proteomes" id="UP000008037">
    <property type="component" value="Chromosome"/>
</dbReference>
<dbReference type="BioCyc" id="CNIT1237085:G1324-300-MONOMER"/>
<dbReference type="AlphaFoldDB" id="K0IEP0"/>
<dbReference type="InParanoid" id="K0IEP0"/>
<accession>K0IEP0</accession>
<keyword evidence="2" id="KW-1185">Reference proteome</keyword>
<proteinExistence type="predicted"/>
<reference evidence="1 2" key="1">
    <citation type="journal article" date="2012" name="Environ. Microbiol.">
        <title>The genome of the ammonia-oxidizing Candidatus Nitrososphaera gargensis: insights into metabolic versatility and environmental adaptations.</title>
        <authorList>
            <person name="Spang A."/>
            <person name="Poehlein A."/>
            <person name="Offre P."/>
            <person name="Zumbragel S."/>
            <person name="Haider S."/>
            <person name="Rychlik N."/>
            <person name="Nowka B."/>
            <person name="Schmeisser C."/>
            <person name="Lebedeva E.V."/>
            <person name="Rattei T."/>
            <person name="Bohm C."/>
            <person name="Schmid M."/>
            <person name="Galushko A."/>
            <person name="Hatzenpichler R."/>
            <person name="Weinmaier T."/>
            <person name="Daniel R."/>
            <person name="Schleper C."/>
            <person name="Spieck E."/>
            <person name="Streit W."/>
            <person name="Wagner M."/>
        </authorList>
    </citation>
    <scope>NUCLEOTIDE SEQUENCE [LARGE SCALE GENOMIC DNA]</scope>
    <source>
        <strain evidence="2">Ga9.2</strain>
    </source>
</reference>
<dbReference type="HOGENOM" id="CLU_989072_0_0_2"/>
<name>K0IEP0_NITGG</name>
<evidence type="ECO:0000313" key="2">
    <source>
        <dbReference type="Proteomes" id="UP000008037"/>
    </source>
</evidence>
<dbReference type="EMBL" id="CP002408">
    <property type="protein sequence ID" value="AFU57248.1"/>
    <property type="molecule type" value="Genomic_DNA"/>
</dbReference>
<evidence type="ECO:0000313" key="1">
    <source>
        <dbReference type="EMBL" id="AFU57248.1"/>
    </source>
</evidence>
<organism evidence="1 2">
    <name type="scientific">Nitrososphaera gargensis (strain Ga9.2)</name>
    <dbReference type="NCBI Taxonomy" id="1237085"/>
    <lineage>
        <taxon>Archaea</taxon>
        <taxon>Nitrososphaerota</taxon>
        <taxon>Nitrososphaeria</taxon>
        <taxon>Nitrososphaerales</taxon>
        <taxon>Nitrososphaeraceae</taxon>
        <taxon>Nitrososphaera</taxon>
    </lineage>
</organism>
<dbReference type="STRING" id="1237085.Ngar_c03000"/>
<gene>
    <name evidence="1" type="ordered locus">Ngar_c03000</name>
</gene>
<evidence type="ECO:0008006" key="3">
    <source>
        <dbReference type="Google" id="ProtNLM"/>
    </source>
</evidence>
<dbReference type="KEGG" id="nga:Ngar_c03000"/>